<reference evidence="2" key="1">
    <citation type="journal article" date="2019" name="Int. J. Syst. Evol. Microbiol.">
        <title>The Global Catalogue of Microorganisms (GCM) 10K type strain sequencing project: providing services to taxonomists for standard genome sequencing and annotation.</title>
        <authorList>
            <consortium name="The Broad Institute Genomics Platform"/>
            <consortium name="The Broad Institute Genome Sequencing Center for Infectious Disease"/>
            <person name="Wu L."/>
            <person name="Ma J."/>
        </authorList>
    </citation>
    <scope>NUCLEOTIDE SEQUENCE [LARGE SCALE GENOMIC DNA]</scope>
    <source>
        <strain evidence="2">NBRC 101365</strain>
    </source>
</reference>
<evidence type="ECO:0000313" key="1">
    <source>
        <dbReference type="EMBL" id="GLS19579.1"/>
    </source>
</evidence>
<dbReference type="EMBL" id="BSPC01000023">
    <property type="protein sequence ID" value="GLS19579.1"/>
    <property type="molecule type" value="Genomic_DNA"/>
</dbReference>
<proteinExistence type="predicted"/>
<protein>
    <submittedName>
        <fullName evidence="1">Uncharacterized protein</fullName>
    </submittedName>
</protein>
<accession>A0ABQ6CIK6</accession>
<comment type="caution">
    <text evidence="1">The sequence shown here is derived from an EMBL/GenBank/DDBJ whole genome shotgun (WGS) entry which is preliminary data.</text>
</comment>
<organism evidence="1 2">
    <name type="scientific">Labrys miyagiensis</name>
    <dbReference type="NCBI Taxonomy" id="346912"/>
    <lineage>
        <taxon>Bacteria</taxon>
        <taxon>Pseudomonadati</taxon>
        <taxon>Pseudomonadota</taxon>
        <taxon>Alphaproteobacteria</taxon>
        <taxon>Hyphomicrobiales</taxon>
        <taxon>Xanthobacteraceae</taxon>
        <taxon>Labrys</taxon>
    </lineage>
</organism>
<keyword evidence="2" id="KW-1185">Reference proteome</keyword>
<dbReference type="Proteomes" id="UP001156882">
    <property type="component" value="Unassembled WGS sequence"/>
</dbReference>
<sequence>MGEHVWHRALLTLGPGEQSRGCGARAAAWSDPFSLRFMRVKAAAPSSPFFVSYPR</sequence>
<evidence type="ECO:0000313" key="2">
    <source>
        <dbReference type="Proteomes" id="UP001156882"/>
    </source>
</evidence>
<gene>
    <name evidence="1" type="ORF">GCM10007874_25960</name>
</gene>
<name>A0ABQ6CIK6_9HYPH</name>